<evidence type="ECO:0000313" key="2">
    <source>
        <dbReference type="EMBL" id="EFE40465.1"/>
    </source>
</evidence>
<protein>
    <submittedName>
        <fullName evidence="2">Uncharacterized protein</fullName>
    </submittedName>
</protein>
<dbReference type="EMBL" id="ACYE01000244">
    <property type="protein sequence ID" value="EFE40465.1"/>
    <property type="molecule type" value="Genomic_DNA"/>
</dbReference>
<dbReference type="HOGENOM" id="CLU_2706590_0_0_1"/>
<name>D4DCE3_TRIVH</name>
<organism evidence="2 3">
    <name type="scientific">Trichophyton verrucosum (strain HKI 0517)</name>
    <dbReference type="NCBI Taxonomy" id="663202"/>
    <lineage>
        <taxon>Eukaryota</taxon>
        <taxon>Fungi</taxon>
        <taxon>Dikarya</taxon>
        <taxon>Ascomycota</taxon>
        <taxon>Pezizomycotina</taxon>
        <taxon>Eurotiomycetes</taxon>
        <taxon>Eurotiomycetidae</taxon>
        <taxon>Onygenales</taxon>
        <taxon>Arthrodermataceae</taxon>
        <taxon>Trichophyton</taxon>
    </lineage>
</organism>
<reference evidence="3" key="1">
    <citation type="journal article" date="2011" name="Genome Biol.">
        <title>Comparative and functional genomics provide insights into the pathogenicity of dermatophytic fungi.</title>
        <authorList>
            <person name="Burmester A."/>
            <person name="Shelest E."/>
            <person name="Gloeckner G."/>
            <person name="Heddergott C."/>
            <person name="Schindler S."/>
            <person name="Staib P."/>
            <person name="Heidel A."/>
            <person name="Felder M."/>
            <person name="Petzold A."/>
            <person name="Szafranski K."/>
            <person name="Feuermann M."/>
            <person name="Pedruzzi I."/>
            <person name="Priebe S."/>
            <person name="Groth M."/>
            <person name="Winkler R."/>
            <person name="Li W."/>
            <person name="Kniemeyer O."/>
            <person name="Schroeckh V."/>
            <person name="Hertweck C."/>
            <person name="Hube B."/>
            <person name="White T.C."/>
            <person name="Platzer M."/>
            <person name="Guthke R."/>
            <person name="Heitman J."/>
            <person name="Woestemeyer J."/>
            <person name="Zipfel P.F."/>
            <person name="Monod M."/>
            <person name="Brakhage A.A."/>
        </authorList>
    </citation>
    <scope>NUCLEOTIDE SEQUENCE [LARGE SCALE GENOMIC DNA]</scope>
    <source>
        <strain evidence="3">HKI 0517</strain>
    </source>
</reference>
<proteinExistence type="predicted"/>
<comment type="caution">
    <text evidence="2">The sequence shown here is derived from an EMBL/GenBank/DDBJ whole genome shotgun (WGS) entry which is preliminary data.</text>
</comment>
<dbReference type="Proteomes" id="UP000008383">
    <property type="component" value="Unassembled WGS sequence"/>
</dbReference>
<evidence type="ECO:0000256" key="1">
    <source>
        <dbReference type="SAM" id="MobiDB-lite"/>
    </source>
</evidence>
<evidence type="ECO:0000313" key="3">
    <source>
        <dbReference type="Proteomes" id="UP000008383"/>
    </source>
</evidence>
<dbReference type="AlphaFoldDB" id="D4DCE3"/>
<dbReference type="RefSeq" id="XP_003021083.1">
    <property type="nucleotide sequence ID" value="XM_003021037.1"/>
</dbReference>
<gene>
    <name evidence="2" type="ORF">TRV_04796</name>
</gene>
<accession>D4DCE3</accession>
<sequence>MAKNHEELDQYGSMSLDPPASPQYYEGGRGSEGIEERDSIMEESDSDTIGRSALEVRILLHVYRPVLQQPNAT</sequence>
<feature type="region of interest" description="Disordered" evidence="1">
    <location>
        <begin position="1"/>
        <end position="48"/>
    </location>
</feature>
<dbReference type="GeneID" id="9576735"/>
<keyword evidence="3" id="KW-1185">Reference proteome</keyword>
<dbReference type="KEGG" id="tve:TRV_04796"/>